<dbReference type="PROSITE" id="PS50940">
    <property type="entry name" value="CHIT_BIND_II"/>
    <property type="match status" value="1"/>
</dbReference>
<keyword evidence="2" id="KW-0732">Signal</keyword>
<accession>A0A443S9K0</accession>
<dbReference type="Proteomes" id="UP000288716">
    <property type="component" value="Unassembled WGS sequence"/>
</dbReference>
<protein>
    <submittedName>
        <fullName evidence="4">Peritrophin type-A domain protein 3-like protein</fullName>
    </submittedName>
</protein>
<dbReference type="OrthoDB" id="6434376at2759"/>
<feature type="signal peptide" evidence="2">
    <location>
        <begin position="1"/>
        <end position="22"/>
    </location>
</feature>
<dbReference type="GO" id="GO:0008061">
    <property type="term" value="F:chitin binding"/>
    <property type="evidence" value="ECO:0007669"/>
    <property type="project" value="InterPro"/>
</dbReference>
<evidence type="ECO:0000256" key="2">
    <source>
        <dbReference type="SAM" id="SignalP"/>
    </source>
</evidence>
<dbReference type="InterPro" id="IPR052976">
    <property type="entry name" value="Scoloptoxin-like"/>
</dbReference>
<dbReference type="GO" id="GO:0005576">
    <property type="term" value="C:extracellular region"/>
    <property type="evidence" value="ECO:0007669"/>
    <property type="project" value="InterPro"/>
</dbReference>
<dbReference type="PANTHER" id="PTHR22933">
    <property type="entry name" value="FI18007P1-RELATED"/>
    <property type="match status" value="1"/>
</dbReference>
<evidence type="ECO:0000313" key="5">
    <source>
        <dbReference type="Proteomes" id="UP000288716"/>
    </source>
</evidence>
<dbReference type="AlphaFoldDB" id="A0A443S9K0"/>
<evidence type="ECO:0000313" key="4">
    <source>
        <dbReference type="EMBL" id="RWS24229.1"/>
    </source>
</evidence>
<feature type="region of interest" description="Disordered" evidence="1">
    <location>
        <begin position="167"/>
        <end position="191"/>
    </location>
</feature>
<feature type="domain" description="Chitin-binding type-2" evidence="3">
    <location>
        <begin position="63"/>
        <end position="132"/>
    </location>
</feature>
<keyword evidence="5" id="KW-1185">Reference proteome</keyword>
<dbReference type="EMBL" id="NCKV01005188">
    <property type="protein sequence ID" value="RWS24229.1"/>
    <property type="molecule type" value="Genomic_DNA"/>
</dbReference>
<comment type="caution">
    <text evidence="4">The sequence shown here is derived from an EMBL/GenBank/DDBJ whole genome shotgun (WGS) entry which is preliminary data.</text>
</comment>
<reference evidence="4 5" key="1">
    <citation type="journal article" date="2018" name="Gigascience">
        <title>Genomes of trombidid mites reveal novel predicted allergens and laterally-transferred genes associated with secondary metabolism.</title>
        <authorList>
            <person name="Dong X."/>
            <person name="Chaisiri K."/>
            <person name="Xia D."/>
            <person name="Armstrong S.D."/>
            <person name="Fang Y."/>
            <person name="Donnelly M.J."/>
            <person name="Kadowaki T."/>
            <person name="McGarry J.W."/>
            <person name="Darby A.C."/>
            <person name="Makepeace B.L."/>
        </authorList>
    </citation>
    <scope>NUCLEOTIDE SEQUENCE [LARGE SCALE GENOMIC DNA]</scope>
    <source>
        <strain evidence="4">UoL-UT</strain>
    </source>
</reference>
<proteinExistence type="predicted"/>
<feature type="chain" id="PRO_5019128559" evidence="2">
    <location>
        <begin position="23"/>
        <end position="191"/>
    </location>
</feature>
<evidence type="ECO:0000256" key="1">
    <source>
        <dbReference type="SAM" id="MobiDB-lite"/>
    </source>
</evidence>
<name>A0A443S9K0_9ACAR</name>
<sequence>MNLSKNLLTLCFAFLSIKFCLCENVNVANVGSQVANNDSIEFDFVNLPGYGIIDDYNSTLSGNFSCFERRYGYYADVLKECSMFHLCYPTRDSSSEDITYQRFTFICSENGLFDQQNLVCVENGTLSSPCVEAPQLYDLSNVKLVESLQHSSPEFFVDASEADKPVNGSIIETAETQEATETKSNNPGQQS</sequence>
<dbReference type="STRING" id="299467.A0A443S9K0"/>
<dbReference type="VEuPathDB" id="VectorBase:LDEU007813"/>
<dbReference type="PANTHER" id="PTHR22933:SF31">
    <property type="entry name" value="FI18007P1"/>
    <property type="match status" value="1"/>
</dbReference>
<gene>
    <name evidence="4" type="ORF">B4U80_07290</name>
</gene>
<dbReference type="InterPro" id="IPR002557">
    <property type="entry name" value="Chitin-bd_dom"/>
</dbReference>
<evidence type="ECO:0000259" key="3">
    <source>
        <dbReference type="PROSITE" id="PS50940"/>
    </source>
</evidence>
<organism evidence="4 5">
    <name type="scientific">Leptotrombidium deliense</name>
    <dbReference type="NCBI Taxonomy" id="299467"/>
    <lineage>
        <taxon>Eukaryota</taxon>
        <taxon>Metazoa</taxon>
        <taxon>Ecdysozoa</taxon>
        <taxon>Arthropoda</taxon>
        <taxon>Chelicerata</taxon>
        <taxon>Arachnida</taxon>
        <taxon>Acari</taxon>
        <taxon>Acariformes</taxon>
        <taxon>Trombidiformes</taxon>
        <taxon>Prostigmata</taxon>
        <taxon>Anystina</taxon>
        <taxon>Parasitengona</taxon>
        <taxon>Trombiculoidea</taxon>
        <taxon>Trombiculidae</taxon>
        <taxon>Leptotrombidium</taxon>
    </lineage>
</organism>